<protein>
    <submittedName>
        <fullName evidence="1">Uncharacterized protein</fullName>
    </submittedName>
</protein>
<dbReference type="AlphaFoldDB" id="A0A699YGR3"/>
<evidence type="ECO:0000313" key="2">
    <source>
        <dbReference type="Proteomes" id="UP000485058"/>
    </source>
</evidence>
<accession>A0A699YGR3</accession>
<organism evidence="1 2">
    <name type="scientific">Haematococcus lacustris</name>
    <name type="common">Green alga</name>
    <name type="synonym">Haematococcus pluvialis</name>
    <dbReference type="NCBI Taxonomy" id="44745"/>
    <lineage>
        <taxon>Eukaryota</taxon>
        <taxon>Viridiplantae</taxon>
        <taxon>Chlorophyta</taxon>
        <taxon>core chlorophytes</taxon>
        <taxon>Chlorophyceae</taxon>
        <taxon>CS clade</taxon>
        <taxon>Chlamydomonadales</taxon>
        <taxon>Haematococcaceae</taxon>
        <taxon>Haematococcus</taxon>
    </lineage>
</organism>
<reference evidence="1 2" key="1">
    <citation type="submission" date="2020-02" db="EMBL/GenBank/DDBJ databases">
        <title>Draft genome sequence of Haematococcus lacustris strain NIES-144.</title>
        <authorList>
            <person name="Morimoto D."/>
            <person name="Nakagawa S."/>
            <person name="Yoshida T."/>
            <person name="Sawayama S."/>
        </authorList>
    </citation>
    <scope>NUCLEOTIDE SEQUENCE [LARGE SCALE GENOMIC DNA]</scope>
    <source>
        <strain evidence="1 2">NIES-144</strain>
    </source>
</reference>
<evidence type="ECO:0000313" key="1">
    <source>
        <dbReference type="EMBL" id="GFH07098.1"/>
    </source>
</evidence>
<sequence length="201" mass="21339">MSAERKVGSTDTRVELVKAQSDFAESFRRHHEELVAAHVEPNEACALALRIAAGVAEAPISVAAVLESLHAAARHSPSSPSSQAVHSPTQDPLRLQNAAAKVYRLFSNPDALHAAFWLRVTPPPCQPAAPDNLGPGLCALLKEQVKELYAAITALKSSRVTTSLSSACERLLLFIAELGGPKVKQPALDAQSTTLWPNLGA</sequence>
<dbReference type="EMBL" id="BLLF01000074">
    <property type="protein sequence ID" value="GFH07098.1"/>
    <property type="molecule type" value="Genomic_DNA"/>
</dbReference>
<proteinExistence type="predicted"/>
<gene>
    <name evidence="1" type="ORF">HaLaN_01851</name>
</gene>
<comment type="caution">
    <text evidence="1">The sequence shown here is derived from an EMBL/GenBank/DDBJ whole genome shotgun (WGS) entry which is preliminary data.</text>
</comment>
<dbReference type="Proteomes" id="UP000485058">
    <property type="component" value="Unassembled WGS sequence"/>
</dbReference>
<keyword evidence="2" id="KW-1185">Reference proteome</keyword>
<name>A0A699YGR3_HAELA</name>